<name>A0A101SHD0_9ACTN</name>
<protein>
    <recommendedName>
        <fullName evidence="4">Cytochrome C oxidase subunit I</fullName>
    </recommendedName>
</protein>
<dbReference type="EMBL" id="LMWU01000001">
    <property type="protein sequence ID" value="KUN74180.1"/>
    <property type="molecule type" value="Genomic_DNA"/>
</dbReference>
<comment type="caution">
    <text evidence="2">The sequence shown here is derived from an EMBL/GenBank/DDBJ whole genome shotgun (WGS) entry which is preliminary data.</text>
</comment>
<evidence type="ECO:0000313" key="2">
    <source>
        <dbReference type="EMBL" id="KUN74180.1"/>
    </source>
</evidence>
<accession>A0A101SHD0</accession>
<feature type="transmembrane region" description="Helical" evidence="1">
    <location>
        <begin position="104"/>
        <end position="123"/>
    </location>
</feature>
<reference evidence="2 3" key="1">
    <citation type="submission" date="2015-10" db="EMBL/GenBank/DDBJ databases">
        <title>Draft genome sequence of Streptomyces canus DSM 40017, type strain for the species Streptomyces canus.</title>
        <authorList>
            <person name="Ruckert C."/>
            <person name="Winkler A."/>
            <person name="Kalinowski J."/>
            <person name="Kampfer P."/>
            <person name="Glaeser S."/>
        </authorList>
    </citation>
    <scope>NUCLEOTIDE SEQUENCE [LARGE SCALE GENOMIC DNA]</scope>
    <source>
        <strain evidence="2 3">DSM 40017</strain>
    </source>
</reference>
<evidence type="ECO:0008006" key="4">
    <source>
        <dbReference type="Google" id="ProtNLM"/>
    </source>
</evidence>
<evidence type="ECO:0000313" key="3">
    <source>
        <dbReference type="Proteomes" id="UP000053669"/>
    </source>
</evidence>
<dbReference type="RefSeq" id="WP_059203724.1">
    <property type="nucleotide sequence ID" value="NZ_JBEXNU010000009.1"/>
</dbReference>
<dbReference type="AlphaFoldDB" id="A0A101SHD0"/>
<evidence type="ECO:0000256" key="1">
    <source>
        <dbReference type="SAM" id="Phobius"/>
    </source>
</evidence>
<keyword evidence="1" id="KW-0812">Transmembrane</keyword>
<gene>
    <name evidence="2" type="ORF">AQJ46_00925</name>
</gene>
<organism evidence="2 3">
    <name type="scientific">Streptomyces canus</name>
    <dbReference type="NCBI Taxonomy" id="58343"/>
    <lineage>
        <taxon>Bacteria</taxon>
        <taxon>Bacillati</taxon>
        <taxon>Actinomycetota</taxon>
        <taxon>Actinomycetes</taxon>
        <taxon>Kitasatosporales</taxon>
        <taxon>Streptomycetaceae</taxon>
        <taxon>Streptomyces</taxon>
        <taxon>Streptomyces aurantiacus group</taxon>
    </lineage>
</organism>
<sequence>MTVWSSRFPRGYAVAAREEAARGLPDIEGFLYREAHRGATHRRVAAFTARVEGLTPEQKRDIEQWYVDEQKHVARMVTDHIAERVGAMEAQHHLRIRHWLRGTLTGMALITLAMIACVVVILGSSR</sequence>
<proteinExistence type="predicted"/>
<keyword evidence="1" id="KW-0472">Membrane</keyword>
<keyword evidence="1" id="KW-1133">Transmembrane helix</keyword>
<dbReference type="STRING" id="58343.AQJ46_00925"/>
<dbReference type="Proteomes" id="UP000053669">
    <property type="component" value="Unassembled WGS sequence"/>
</dbReference>